<dbReference type="Gene3D" id="2.40.50.240">
    <property type="entry name" value="NifT/FixU-like"/>
    <property type="match status" value="1"/>
</dbReference>
<reference evidence="1 2" key="1">
    <citation type="submission" date="2024-09" db="EMBL/GenBank/DDBJ databases">
        <title>Floridaenema gen nov. (Aerosakkonemataceae, Aerosakkonematales ord. nov., Cyanobacteria) from benthic tropical and subtropical fresh waters, with the description of four new species.</title>
        <authorList>
            <person name="Moretto J.A."/>
            <person name="Berthold D.E."/>
            <person name="Lefler F.W."/>
            <person name="Huang I.-S."/>
            <person name="Laughinghouse H. IV."/>
        </authorList>
    </citation>
    <scope>NUCLEOTIDE SEQUENCE [LARGE SCALE GENOMIC DNA]</scope>
    <source>
        <strain evidence="1 2">BLCC-F167</strain>
    </source>
</reference>
<organism evidence="1 2">
    <name type="scientific">Floridaenema evergladense BLCC-F167</name>
    <dbReference type="NCBI Taxonomy" id="3153639"/>
    <lineage>
        <taxon>Bacteria</taxon>
        <taxon>Bacillati</taxon>
        <taxon>Cyanobacteriota</taxon>
        <taxon>Cyanophyceae</taxon>
        <taxon>Oscillatoriophycideae</taxon>
        <taxon>Aerosakkonematales</taxon>
        <taxon>Aerosakkonemataceae</taxon>
        <taxon>Floridanema</taxon>
        <taxon>Floridanema evergladense</taxon>
    </lineage>
</organism>
<name>A0ABV4WGD1_9CYAN</name>
<dbReference type="NCBIfam" id="TIGR02934">
    <property type="entry name" value="nifT_nitrog"/>
    <property type="match status" value="1"/>
</dbReference>
<protein>
    <submittedName>
        <fullName evidence="1">Nitrogen fixation protein NifT</fullName>
    </submittedName>
</protein>
<dbReference type="RefSeq" id="WP_413276576.1">
    <property type="nucleotide sequence ID" value="NZ_JBHFNT010000054.1"/>
</dbReference>
<evidence type="ECO:0000313" key="1">
    <source>
        <dbReference type="EMBL" id="MFB2834133.1"/>
    </source>
</evidence>
<gene>
    <name evidence="1" type="primary">nifT</name>
    <name evidence="1" type="ORF">ACE1CA_06325</name>
</gene>
<keyword evidence="2" id="KW-1185">Reference proteome</keyword>
<evidence type="ECO:0000313" key="2">
    <source>
        <dbReference type="Proteomes" id="UP001576780"/>
    </source>
</evidence>
<sequence length="68" mass="7718">MKVMLRHNCDGHLIAYVPKKDLEEEVVSEKEVSEGKHFVLANGWELVIPDLTDTLSLPMTVEAKVIRD</sequence>
<dbReference type="EMBL" id="JBHFNT010000054">
    <property type="protein sequence ID" value="MFB2834133.1"/>
    <property type="molecule type" value="Genomic_DNA"/>
</dbReference>
<accession>A0ABV4WGD1</accession>
<comment type="caution">
    <text evidence="1">The sequence shown here is derived from an EMBL/GenBank/DDBJ whole genome shotgun (WGS) entry which is preliminary data.</text>
</comment>
<dbReference type="Pfam" id="PF06988">
    <property type="entry name" value="NifT"/>
    <property type="match status" value="1"/>
</dbReference>
<dbReference type="InterPro" id="IPR009727">
    <property type="entry name" value="NifT"/>
</dbReference>
<dbReference type="Proteomes" id="UP001576780">
    <property type="component" value="Unassembled WGS sequence"/>
</dbReference>
<dbReference type="SUPFAM" id="SSF159203">
    <property type="entry name" value="NifT/FixU-like"/>
    <property type="match status" value="1"/>
</dbReference>
<dbReference type="InterPro" id="IPR024044">
    <property type="entry name" value="NifT/FixU_barrel-like_dom_sf"/>
</dbReference>
<proteinExistence type="predicted"/>